<evidence type="ECO:0000313" key="1">
    <source>
        <dbReference type="EMBL" id="MBE9116700.1"/>
    </source>
</evidence>
<name>A0A8J7JB72_9CYAN</name>
<protein>
    <submittedName>
        <fullName evidence="1">Uncharacterized protein</fullName>
    </submittedName>
</protein>
<proteinExistence type="predicted"/>
<dbReference type="AlphaFoldDB" id="A0A8J7JB72"/>
<dbReference type="Pfam" id="PF26637">
    <property type="entry name" value="DUF8210"/>
    <property type="match status" value="1"/>
</dbReference>
<dbReference type="InterPro" id="IPR058095">
    <property type="entry name" value="Psb35-like"/>
</dbReference>
<gene>
    <name evidence="1" type="ORF">IQ249_12395</name>
</gene>
<evidence type="ECO:0000313" key="2">
    <source>
        <dbReference type="Proteomes" id="UP000654482"/>
    </source>
</evidence>
<reference evidence="1" key="1">
    <citation type="submission" date="2020-10" db="EMBL/GenBank/DDBJ databases">
        <authorList>
            <person name="Castelo-Branco R."/>
            <person name="Eusebio N."/>
            <person name="Adriana R."/>
            <person name="Vieira A."/>
            <person name="Brugerolle De Fraissinette N."/>
            <person name="Rezende De Castro R."/>
            <person name="Schneider M.P."/>
            <person name="Vasconcelos V."/>
            <person name="Leao P.N."/>
        </authorList>
    </citation>
    <scope>NUCLEOTIDE SEQUENCE</scope>
    <source>
        <strain evidence="1">LEGE 07157</strain>
    </source>
</reference>
<dbReference type="NCBIfam" id="NF047380">
    <property type="entry name" value="photo_II_xxx"/>
    <property type="match status" value="1"/>
</dbReference>
<organism evidence="1 2">
    <name type="scientific">Lusitaniella coriacea LEGE 07157</name>
    <dbReference type="NCBI Taxonomy" id="945747"/>
    <lineage>
        <taxon>Bacteria</taxon>
        <taxon>Bacillati</taxon>
        <taxon>Cyanobacteriota</taxon>
        <taxon>Cyanophyceae</taxon>
        <taxon>Spirulinales</taxon>
        <taxon>Lusitaniellaceae</taxon>
        <taxon>Lusitaniella</taxon>
    </lineage>
</organism>
<keyword evidence="2" id="KW-1185">Reference proteome</keyword>
<dbReference type="Proteomes" id="UP000654482">
    <property type="component" value="Unassembled WGS sequence"/>
</dbReference>
<sequence length="79" mass="8687">MTPILILTGLFIAGFGAATILGTQAYFRGEQTKPIHERNWNSESFEEIAQSVTGKETDYSKRIPAYALDAYSGNTIASR</sequence>
<accession>A0A8J7JB72</accession>
<dbReference type="InterPro" id="IPR058523">
    <property type="entry name" value="DUF8210"/>
</dbReference>
<comment type="caution">
    <text evidence="1">The sequence shown here is derived from an EMBL/GenBank/DDBJ whole genome shotgun (WGS) entry which is preliminary data.</text>
</comment>
<dbReference type="EMBL" id="JADEWZ010000016">
    <property type="protein sequence ID" value="MBE9116700.1"/>
    <property type="molecule type" value="Genomic_DNA"/>
</dbReference>
<dbReference type="RefSeq" id="WP_194029786.1">
    <property type="nucleotide sequence ID" value="NZ_JADEWZ010000016.1"/>
</dbReference>